<dbReference type="Proteomes" id="UP001153555">
    <property type="component" value="Unassembled WGS sequence"/>
</dbReference>
<keyword evidence="3" id="KW-1185">Reference proteome</keyword>
<evidence type="ECO:0000313" key="3">
    <source>
        <dbReference type="Proteomes" id="UP001153555"/>
    </source>
</evidence>
<gene>
    <name evidence="2" type="ORF">SHERM_03566</name>
</gene>
<sequence length="117" mass="12412">MANSEESNPLLPNQEQESGATAEKKPTADHGCKHGGSLPPAAVPIGWTADGLPVGEPMTERAQWSSGILSCLGTNDEFCSSDLEVCEFLSAKDSIFMHLVVDCVNLVLMGLDYEIGC</sequence>
<reference evidence="2" key="1">
    <citation type="submission" date="2019-12" db="EMBL/GenBank/DDBJ databases">
        <authorList>
            <person name="Scholes J."/>
        </authorList>
    </citation>
    <scope>NUCLEOTIDE SEQUENCE</scope>
</reference>
<dbReference type="EMBL" id="CACSLK010030184">
    <property type="protein sequence ID" value="CAA0836479.1"/>
    <property type="molecule type" value="Genomic_DNA"/>
</dbReference>
<accession>A0A9N7NUR7</accession>
<protein>
    <submittedName>
        <fullName evidence="2">PLAC8 family protein</fullName>
    </submittedName>
</protein>
<dbReference type="OrthoDB" id="1734255at2759"/>
<evidence type="ECO:0000313" key="2">
    <source>
        <dbReference type="EMBL" id="CAA0836479.1"/>
    </source>
</evidence>
<proteinExistence type="predicted"/>
<feature type="compositionally biased region" description="Basic and acidic residues" evidence="1">
    <location>
        <begin position="22"/>
        <end position="32"/>
    </location>
</feature>
<feature type="compositionally biased region" description="Polar residues" evidence="1">
    <location>
        <begin position="1"/>
        <end position="19"/>
    </location>
</feature>
<feature type="region of interest" description="Disordered" evidence="1">
    <location>
        <begin position="1"/>
        <end position="39"/>
    </location>
</feature>
<name>A0A9N7NUR7_STRHE</name>
<evidence type="ECO:0000256" key="1">
    <source>
        <dbReference type="SAM" id="MobiDB-lite"/>
    </source>
</evidence>
<organism evidence="2 3">
    <name type="scientific">Striga hermonthica</name>
    <name type="common">Purple witchweed</name>
    <name type="synonym">Buchnera hermonthica</name>
    <dbReference type="NCBI Taxonomy" id="68872"/>
    <lineage>
        <taxon>Eukaryota</taxon>
        <taxon>Viridiplantae</taxon>
        <taxon>Streptophyta</taxon>
        <taxon>Embryophyta</taxon>
        <taxon>Tracheophyta</taxon>
        <taxon>Spermatophyta</taxon>
        <taxon>Magnoliopsida</taxon>
        <taxon>eudicotyledons</taxon>
        <taxon>Gunneridae</taxon>
        <taxon>Pentapetalae</taxon>
        <taxon>asterids</taxon>
        <taxon>lamiids</taxon>
        <taxon>Lamiales</taxon>
        <taxon>Orobanchaceae</taxon>
        <taxon>Buchnereae</taxon>
        <taxon>Striga</taxon>
    </lineage>
</organism>
<dbReference type="AlphaFoldDB" id="A0A9N7NUR7"/>
<comment type="caution">
    <text evidence="2">The sequence shown here is derived from an EMBL/GenBank/DDBJ whole genome shotgun (WGS) entry which is preliminary data.</text>
</comment>